<evidence type="ECO:0000256" key="1">
    <source>
        <dbReference type="SAM" id="SignalP"/>
    </source>
</evidence>
<feature type="chain" id="PRO_5046545651" description="Lipocalin-like domain-containing protein" evidence="1">
    <location>
        <begin position="20"/>
        <end position="273"/>
    </location>
</feature>
<keyword evidence="3" id="KW-1185">Reference proteome</keyword>
<dbReference type="Proteomes" id="UP001165367">
    <property type="component" value="Unassembled WGS sequence"/>
</dbReference>
<protein>
    <recommendedName>
        <fullName evidence="4">Lipocalin-like domain-containing protein</fullName>
    </recommendedName>
</protein>
<comment type="caution">
    <text evidence="2">The sequence shown here is derived from an EMBL/GenBank/DDBJ whole genome shotgun (WGS) entry which is preliminary data.</text>
</comment>
<organism evidence="2 3">
    <name type="scientific">Terrimonas ginsenosidimutans</name>
    <dbReference type="NCBI Taxonomy" id="2908004"/>
    <lineage>
        <taxon>Bacteria</taxon>
        <taxon>Pseudomonadati</taxon>
        <taxon>Bacteroidota</taxon>
        <taxon>Chitinophagia</taxon>
        <taxon>Chitinophagales</taxon>
        <taxon>Chitinophagaceae</taxon>
        <taxon>Terrimonas</taxon>
    </lineage>
</organism>
<evidence type="ECO:0000313" key="3">
    <source>
        <dbReference type="Proteomes" id="UP001165367"/>
    </source>
</evidence>
<dbReference type="RefSeq" id="WP_237877483.1">
    <property type="nucleotide sequence ID" value="NZ_JAKLTR010000045.1"/>
</dbReference>
<reference evidence="2" key="1">
    <citation type="submission" date="2022-01" db="EMBL/GenBank/DDBJ databases">
        <authorList>
            <person name="Jo J.-H."/>
            <person name="Im W.-T."/>
        </authorList>
    </citation>
    <scope>NUCLEOTIDE SEQUENCE</scope>
    <source>
        <strain evidence="2">NA20</strain>
    </source>
</reference>
<accession>A0ABS9L0R2</accession>
<sequence length="273" mass="31051">MRRLTGLLLFLTLSICSDAQDMNGFWKGRLIMEPGGCFPVYNIEFQLQINSDKISGNSYHYSDTSNYVKEIFEGVYDTANKVLTIEEQRVSVFRIPADCVPCIKKYQLTFHTDGKEEQLRGNWSGKTMDGKTTCPPGTIIMTRINKPAFRPELPANVASKKMDLVKEIFVDTGTIRLDFYDNGQIDGDTISVYANNFPIVSRKLLSTKPVTAYVRITLDEQMQELVMFGENLGTIPPNTALMIVDANDKRYQLFMSSDDKKNAMVRFIYQKPK</sequence>
<dbReference type="EMBL" id="JAKLTR010000045">
    <property type="protein sequence ID" value="MCG2618209.1"/>
    <property type="molecule type" value="Genomic_DNA"/>
</dbReference>
<proteinExistence type="predicted"/>
<gene>
    <name evidence="2" type="ORF">LZZ85_28195</name>
</gene>
<name>A0ABS9L0R2_9BACT</name>
<keyword evidence="1" id="KW-0732">Signal</keyword>
<evidence type="ECO:0000313" key="2">
    <source>
        <dbReference type="EMBL" id="MCG2618209.1"/>
    </source>
</evidence>
<feature type="signal peptide" evidence="1">
    <location>
        <begin position="1"/>
        <end position="19"/>
    </location>
</feature>
<evidence type="ECO:0008006" key="4">
    <source>
        <dbReference type="Google" id="ProtNLM"/>
    </source>
</evidence>